<feature type="transmembrane region" description="Helical" evidence="1">
    <location>
        <begin position="333"/>
        <end position="355"/>
    </location>
</feature>
<evidence type="ECO:0008006" key="4">
    <source>
        <dbReference type="Google" id="ProtNLM"/>
    </source>
</evidence>
<reference evidence="2" key="1">
    <citation type="submission" date="2022-02" db="EMBL/GenBank/DDBJ databases">
        <title>Fredinandcohnia quinoae sp. nov. isolated from Chenopodium quinoa seeds.</title>
        <authorList>
            <person name="Saati-Santamaria Z."/>
            <person name="Flores-Felix J.D."/>
            <person name="Igual J.M."/>
            <person name="Velazquez E."/>
            <person name="Garcia-Fraile P."/>
            <person name="Martinez-Molina E."/>
        </authorList>
    </citation>
    <scope>NUCLEOTIDE SEQUENCE</scope>
    <source>
        <strain evidence="2">SECRCQ15</strain>
    </source>
</reference>
<feature type="transmembrane region" description="Helical" evidence="1">
    <location>
        <begin position="29"/>
        <end position="48"/>
    </location>
</feature>
<evidence type="ECO:0000313" key="2">
    <source>
        <dbReference type="EMBL" id="MCH1624656.1"/>
    </source>
</evidence>
<feature type="transmembrane region" description="Helical" evidence="1">
    <location>
        <begin position="156"/>
        <end position="175"/>
    </location>
</feature>
<accession>A0AAW5E5K0</accession>
<feature type="transmembrane region" description="Helical" evidence="1">
    <location>
        <begin position="247"/>
        <end position="266"/>
    </location>
</feature>
<sequence length="364" mass="40936">MNKNPLLAFFLSFIPGVGFFYVNRNVKGFLYGFFGIGSVAFGLFIAMVDYAPQVFFVGAGFGIVVTAINLLDMVLYLLKNSQKSVQTGQNDGVTAVQPQIRNDESERFYTILLSFIPGLGHFQLGLMNRGLTFLIGFFGLGTMIFFITVFTSQDGFLVFLGILPILWVYNMFDAIQQVGKKQRGEELVDRTILEDLEETKKEQGKKSKTLATVLSIFPGAGHMYLGLQKRGLQLMAAFLFGIYILDSLRLSLFMFLIPIIWFYSFFDALQKVSKHGEEELEDIPVISYFMNHQKWIGIGLLALGLYYMFDSIVIPAIAPSINLNFGIDIRYLYYNYFQGTIICILLIGGGLKLLFGSKSKKESA</sequence>
<keyword evidence="1" id="KW-0812">Transmembrane</keyword>
<feature type="transmembrane region" description="Helical" evidence="1">
    <location>
        <begin position="54"/>
        <end position="78"/>
    </location>
</feature>
<dbReference type="Proteomes" id="UP001431131">
    <property type="component" value="Unassembled WGS sequence"/>
</dbReference>
<feature type="transmembrane region" description="Helical" evidence="1">
    <location>
        <begin position="131"/>
        <end position="150"/>
    </location>
</feature>
<feature type="transmembrane region" description="Helical" evidence="1">
    <location>
        <begin position="209"/>
        <end position="227"/>
    </location>
</feature>
<dbReference type="RefSeq" id="WP_240253241.1">
    <property type="nucleotide sequence ID" value="NZ_JAKTTI010000004.1"/>
</dbReference>
<comment type="caution">
    <text evidence="2">The sequence shown here is derived from an EMBL/GenBank/DDBJ whole genome shotgun (WGS) entry which is preliminary data.</text>
</comment>
<protein>
    <recommendedName>
        <fullName evidence="4">Multi-TM2 domain-containing protein</fullName>
    </recommendedName>
</protein>
<evidence type="ECO:0000313" key="3">
    <source>
        <dbReference type="Proteomes" id="UP001431131"/>
    </source>
</evidence>
<name>A0AAW5E5K0_9BACI</name>
<dbReference type="EMBL" id="JAKTTI010000004">
    <property type="protein sequence ID" value="MCH1624656.1"/>
    <property type="molecule type" value="Genomic_DNA"/>
</dbReference>
<feature type="transmembrane region" description="Helical" evidence="1">
    <location>
        <begin position="6"/>
        <end position="22"/>
    </location>
</feature>
<feature type="transmembrane region" description="Helical" evidence="1">
    <location>
        <begin position="295"/>
        <end position="321"/>
    </location>
</feature>
<organism evidence="2 3">
    <name type="scientific">Fredinandcohnia quinoae</name>
    <dbReference type="NCBI Taxonomy" id="2918902"/>
    <lineage>
        <taxon>Bacteria</taxon>
        <taxon>Bacillati</taxon>
        <taxon>Bacillota</taxon>
        <taxon>Bacilli</taxon>
        <taxon>Bacillales</taxon>
        <taxon>Bacillaceae</taxon>
        <taxon>Fredinandcohnia</taxon>
    </lineage>
</organism>
<keyword evidence="1" id="KW-0472">Membrane</keyword>
<proteinExistence type="predicted"/>
<keyword evidence="1" id="KW-1133">Transmembrane helix</keyword>
<evidence type="ECO:0000256" key="1">
    <source>
        <dbReference type="SAM" id="Phobius"/>
    </source>
</evidence>
<dbReference type="AlphaFoldDB" id="A0AAW5E5K0"/>
<gene>
    <name evidence="2" type="ORF">MJG50_04905</name>
</gene>
<keyword evidence="3" id="KW-1185">Reference proteome</keyword>